<evidence type="ECO:0000313" key="6">
    <source>
        <dbReference type="Proteomes" id="UP000037510"/>
    </source>
</evidence>
<dbReference type="Gene3D" id="2.20.25.240">
    <property type="match status" value="6"/>
</dbReference>
<keyword evidence="2" id="KW-0863">Zinc-finger</keyword>
<protein>
    <recommendedName>
        <fullName evidence="4">FLYWCH-type domain-containing protein</fullName>
    </recommendedName>
</protein>
<dbReference type="Proteomes" id="UP000037510">
    <property type="component" value="Unassembled WGS sequence"/>
</dbReference>
<keyword evidence="6" id="KW-1185">Reference proteome</keyword>
<organism evidence="5 6">
    <name type="scientific">Operophtera brumata</name>
    <name type="common">Winter moth</name>
    <name type="synonym">Phalaena brumata</name>
    <dbReference type="NCBI Taxonomy" id="104452"/>
    <lineage>
        <taxon>Eukaryota</taxon>
        <taxon>Metazoa</taxon>
        <taxon>Ecdysozoa</taxon>
        <taxon>Arthropoda</taxon>
        <taxon>Hexapoda</taxon>
        <taxon>Insecta</taxon>
        <taxon>Pterygota</taxon>
        <taxon>Neoptera</taxon>
        <taxon>Endopterygota</taxon>
        <taxon>Lepidoptera</taxon>
        <taxon>Glossata</taxon>
        <taxon>Ditrysia</taxon>
        <taxon>Geometroidea</taxon>
        <taxon>Geometridae</taxon>
        <taxon>Larentiinae</taxon>
        <taxon>Operophtera</taxon>
    </lineage>
</organism>
<reference evidence="5 6" key="1">
    <citation type="journal article" date="2015" name="Genome Biol. Evol.">
        <title>The genome of winter moth (Operophtera brumata) provides a genomic perspective on sexual dimorphism and phenology.</title>
        <authorList>
            <person name="Derks M.F."/>
            <person name="Smit S."/>
            <person name="Salis L."/>
            <person name="Schijlen E."/>
            <person name="Bossers A."/>
            <person name="Mateman C."/>
            <person name="Pijl A.S."/>
            <person name="de Ridder D."/>
            <person name="Groenen M.A."/>
            <person name="Visser M.E."/>
            <person name="Megens H.J."/>
        </authorList>
    </citation>
    <scope>NUCLEOTIDE SEQUENCE [LARGE SCALE GENOMIC DNA]</scope>
    <source>
        <strain evidence="5">WM2013NL</strain>
        <tissue evidence="5">Head and thorax</tissue>
    </source>
</reference>
<gene>
    <name evidence="5" type="ORF">OBRU01_07788</name>
</gene>
<evidence type="ECO:0000256" key="3">
    <source>
        <dbReference type="ARBA" id="ARBA00022833"/>
    </source>
</evidence>
<evidence type="ECO:0000313" key="5">
    <source>
        <dbReference type="EMBL" id="KOB72182.1"/>
    </source>
</evidence>
<dbReference type="Pfam" id="PF04500">
    <property type="entry name" value="FLYWCH"/>
    <property type="match status" value="3"/>
</dbReference>
<evidence type="ECO:0000259" key="4">
    <source>
        <dbReference type="Pfam" id="PF04500"/>
    </source>
</evidence>
<dbReference type="GO" id="GO:0008270">
    <property type="term" value="F:zinc ion binding"/>
    <property type="evidence" value="ECO:0007669"/>
    <property type="project" value="UniProtKB-KW"/>
</dbReference>
<dbReference type="STRING" id="104452.A0A0L7L9P2"/>
<dbReference type="InterPro" id="IPR007588">
    <property type="entry name" value="Znf_FLYWCH"/>
</dbReference>
<proteinExistence type="predicted"/>
<keyword evidence="3" id="KW-0862">Zinc</keyword>
<sequence>MFSEAIHGLSKYGKPIIILSGHKFYKKQVSDAIFTMSPKGKPNIILSGYKFCIKDSKGIKTYWRCSKHKKPNIVVSGYKFSIKEKKGFKTYWQCSSHKKRGCLALLHTLDDNTIIKCLAKFIKSSGSQPIIMVYGYRFNKHQKIGLKTYWQCSKHKQAIFKKSSRGQRVIFLSGYRFCKNKVMGKKTYWQCATHKHRGCHAVFTISLRGQPIILMSGYRFCKHQVMGPKTHWHCSTHKKLGCRAKIHTFNDNNRTIIMNSYNGNMYLEIFFLGAVFTMSLRGKPIIRILGYRFRKYQLRGHKTHWRCSTHQPQGCRAVIHTIQDNCRTRITKCHNVHNH</sequence>
<evidence type="ECO:0000256" key="1">
    <source>
        <dbReference type="ARBA" id="ARBA00022723"/>
    </source>
</evidence>
<feature type="domain" description="FLYWCH-type" evidence="4">
    <location>
        <begin position="67"/>
        <end position="118"/>
    </location>
</feature>
<evidence type="ECO:0000256" key="2">
    <source>
        <dbReference type="ARBA" id="ARBA00022771"/>
    </source>
</evidence>
<feature type="domain" description="FLYWCH-type" evidence="4">
    <location>
        <begin position="276"/>
        <end position="339"/>
    </location>
</feature>
<feature type="domain" description="FLYWCH-type" evidence="4">
    <location>
        <begin position="203"/>
        <end position="260"/>
    </location>
</feature>
<keyword evidence="1" id="KW-0479">Metal-binding</keyword>
<dbReference type="AlphaFoldDB" id="A0A0L7L9P2"/>
<dbReference type="EMBL" id="JTDY01002070">
    <property type="protein sequence ID" value="KOB72182.1"/>
    <property type="molecule type" value="Genomic_DNA"/>
</dbReference>
<name>A0A0L7L9P2_OPEBR</name>
<comment type="caution">
    <text evidence="5">The sequence shown here is derived from an EMBL/GenBank/DDBJ whole genome shotgun (WGS) entry which is preliminary data.</text>
</comment>
<accession>A0A0L7L9P2</accession>